<evidence type="ECO:0000256" key="3">
    <source>
        <dbReference type="ARBA" id="ARBA00022989"/>
    </source>
</evidence>
<evidence type="ECO:0000256" key="2">
    <source>
        <dbReference type="ARBA" id="ARBA00022692"/>
    </source>
</evidence>
<name>A0A0F6Z5X4_9CORY</name>
<feature type="transmembrane region" description="Helical" evidence="6">
    <location>
        <begin position="131"/>
        <end position="153"/>
    </location>
</feature>
<evidence type="ECO:0000256" key="5">
    <source>
        <dbReference type="SAM" id="MobiDB-lite"/>
    </source>
</evidence>
<dbReference type="Pfam" id="PF06305">
    <property type="entry name" value="LapA_dom"/>
    <property type="match status" value="1"/>
</dbReference>
<evidence type="ECO:0000313" key="8">
    <source>
        <dbReference type="EMBL" id="AKF27758.1"/>
    </source>
</evidence>
<evidence type="ECO:0000259" key="7">
    <source>
        <dbReference type="Pfam" id="PF06305"/>
    </source>
</evidence>
<dbReference type="RefSeq" id="WP_003861739.1">
    <property type="nucleotide sequence ID" value="NZ_CP011309.1"/>
</dbReference>
<evidence type="ECO:0000256" key="1">
    <source>
        <dbReference type="ARBA" id="ARBA00022475"/>
    </source>
</evidence>
<keyword evidence="2 6" id="KW-0812">Transmembrane</keyword>
<dbReference type="EMBL" id="CP011309">
    <property type="protein sequence ID" value="AKF27758.1"/>
    <property type="molecule type" value="Genomic_DNA"/>
</dbReference>
<keyword evidence="9" id="KW-1185">Reference proteome</keyword>
<keyword evidence="1" id="KW-1003">Cell membrane</keyword>
<keyword evidence="4 6" id="KW-0472">Membrane</keyword>
<feature type="region of interest" description="Disordered" evidence="5">
    <location>
        <begin position="1"/>
        <end position="80"/>
    </location>
</feature>
<dbReference type="HOGENOM" id="CLU_134414_1_0_11"/>
<accession>A0A0F6Z5X4</accession>
<organism evidence="8 9">
    <name type="scientific">[Brevibacterium] flavum</name>
    <dbReference type="NCBI Taxonomy" id="92706"/>
    <lineage>
        <taxon>Bacteria</taxon>
        <taxon>Bacillati</taxon>
        <taxon>Actinomycetota</taxon>
        <taxon>Actinomycetes</taxon>
        <taxon>Mycobacteriales</taxon>
        <taxon>Corynebacteriaceae</taxon>
        <taxon>Corynebacterium</taxon>
    </lineage>
</organism>
<sequence length="166" mass="18090">MSNKPVDPFETNPNDLPTGLDPAYEGNSELNPLGGKNIPDEPEVTANTPAVQEEPAYSEPETAVESKRQAKQNTKKSEPVVAPKQTLAGGTWVALIVGALLLILLLVFIMQNQTTVELNLFAWTFQFPAGIGFLLAAITGALIMALVGGVRMFEYRRQLRKIRKAL</sequence>
<dbReference type="AlphaFoldDB" id="A0A0F6Z5X4"/>
<dbReference type="InterPro" id="IPR010445">
    <property type="entry name" value="LapA_dom"/>
</dbReference>
<proteinExistence type="predicted"/>
<feature type="domain" description="Lipopolysaccharide assembly protein A" evidence="7">
    <location>
        <begin position="111"/>
        <end position="166"/>
    </location>
</feature>
<evidence type="ECO:0000256" key="6">
    <source>
        <dbReference type="SAM" id="Phobius"/>
    </source>
</evidence>
<evidence type="ECO:0000256" key="4">
    <source>
        <dbReference type="ARBA" id="ARBA00023136"/>
    </source>
</evidence>
<evidence type="ECO:0000313" key="9">
    <source>
        <dbReference type="Proteomes" id="UP000034037"/>
    </source>
</evidence>
<dbReference type="Proteomes" id="UP000034037">
    <property type="component" value="Chromosome"/>
</dbReference>
<dbReference type="PATRIC" id="fig|92706.3.peg.1970"/>
<keyword evidence="3 6" id="KW-1133">Transmembrane helix</keyword>
<reference evidence="8 9" key="1">
    <citation type="submission" date="2015-04" db="EMBL/GenBank/DDBJ databases">
        <title>Complete Genome Sequence of Brevibacterium flavum ATCC 15168.</title>
        <authorList>
            <person name="Ahn J."/>
            <person name="Park G."/>
            <person name="Jeon W."/>
            <person name="Jang Y."/>
            <person name="Jang M."/>
            <person name="Lee H."/>
            <person name="Lee H."/>
        </authorList>
    </citation>
    <scope>NUCLEOTIDE SEQUENCE [LARGE SCALE GENOMIC DNA]</scope>
    <source>
        <strain evidence="8 9">ATCC 15168</strain>
    </source>
</reference>
<gene>
    <name evidence="8" type="ORF">YH66_09450</name>
</gene>
<feature type="transmembrane region" description="Helical" evidence="6">
    <location>
        <begin position="92"/>
        <end position="111"/>
    </location>
</feature>
<dbReference type="GO" id="GO:0005886">
    <property type="term" value="C:plasma membrane"/>
    <property type="evidence" value="ECO:0007669"/>
    <property type="project" value="InterPro"/>
</dbReference>
<protein>
    <recommendedName>
        <fullName evidence="7">Lipopolysaccharide assembly protein A domain-containing protein</fullName>
    </recommendedName>
</protein>